<dbReference type="GO" id="GO:0005524">
    <property type="term" value="F:ATP binding"/>
    <property type="evidence" value="ECO:0007669"/>
    <property type="project" value="UniProtKB-KW"/>
</dbReference>
<dbReference type="PANTHER" id="PTHR43335:SF4">
    <property type="entry name" value="ABC TRANSPORTER, ATP-BINDING PROTEIN"/>
    <property type="match status" value="1"/>
</dbReference>
<dbReference type="Proteomes" id="UP000004198">
    <property type="component" value="Unassembled WGS sequence"/>
</dbReference>
<reference evidence="6 7" key="1">
    <citation type="submission" date="2009-06" db="EMBL/GenBank/DDBJ databases">
        <title>The draft genome of Clostridium carboxidivorans P7.</title>
        <authorList>
            <consortium name="US DOE Joint Genome Institute (JGI-PGF)"/>
            <person name="Lucas S."/>
            <person name="Copeland A."/>
            <person name="Lapidus A."/>
            <person name="Glavina del Rio T."/>
            <person name="Tice H."/>
            <person name="Bruce D."/>
            <person name="Goodwin L."/>
            <person name="Pitluck S."/>
            <person name="Larimer F."/>
            <person name="Land M.L."/>
            <person name="Hauser L."/>
            <person name="Hemme C.L."/>
        </authorList>
    </citation>
    <scope>NUCLEOTIDE SEQUENCE [LARGE SCALE GENOMIC DNA]</scope>
    <source>
        <strain evidence="6 7">P7</strain>
    </source>
</reference>
<dbReference type="EMBL" id="ACVI01000001">
    <property type="protein sequence ID" value="EET89541.1"/>
    <property type="molecule type" value="Genomic_DNA"/>
</dbReference>
<dbReference type="InterPro" id="IPR017871">
    <property type="entry name" value="ABC_transporter-like_CS"/>
</dbReference>
<dbReference type="eggNOG" id="COG1131">
    <property type="taxonomic scope" value="Bacteria"/>
</dbReference>
<keyword evidence="4" id="KW-0067">ATP-binding</keyword>
<dbReference type="AlphaFoldDB" id="C6PMW3"/>
<keyword evidence="2" id="KW-0813">Transport</keyword>
<evidence type="ECO:0000313" key="7">
    <source>
        <dbReference type="Proteomes" id="UP000004198"/>
    </source>
</evidence>
<organism evidence="6 7">
    <name type="scientific">Clostridium carboxidivorans P7</name>
    <dbReference type="NCBI Taxonomy" id="536227"/>
    <lineage>
        <taxon>Bacteria</taxon>
        <taxon>Bacillati</taxon>
        <taxon>Bacillota</taxon>
        <taxon>Clostridia</taxon>
        <taxon>Eubacteriales</taxon>
        <taxon>Clostridiaceae</taxon>
        <taxon>Clostridium</taxon>
    </lineage>
</organism>
<dbReference type="PROSITE" id="PS00211">
    <property type="entry name" value="ABC_TRANSPORTER_1"/>
    <property type="match status" value="1"/>
</dbReference>
<name>C6PMW3_9CLOT</name>
<dbReference type="InterPro" id="IPR027417">
    <property type="entry name" value="P-loop_NTPase"/>
</dbReference>
<evidence type="ECO:0000313" key="6">
    <source>
        <dbReference type="EMBL" id="EET89541.1"/>
    </source>
</evidence>
<comment type="caution">
    <text evidence="6">The sequence shown here is derived from an EMBL/GenBank/DDBJ whole genome shotgun (WGS) entry which is preliminary data.</text>
</comment>
<evidence type="ECO:0000259" key="5">
    <source>
        <dbReference type="PROSITE" id="PS50893"/>
    </source>
</evidence>
<evidence type="ECO:0000256" key="4">
    <source>
        <dbReference type="ARBA" id="ARBA00022840"/>
    </source>
</evidence>
<dbReference type="GO" id="GO:0016887">
    <property type="term" value="F:ATP hydrolysis activity"/>
    <property type="evidence" value="ECO:0007669"/>
    <property type="project" value="InterPro"/>
</dbReference>
<keyword evidence="3" id="KW-0547">Nucleotide-binding</keyword>
<dbReference type="SMART" id="SM00382">
    <property type="entry name" value="AAA"/>
    <property type="match status" value="1"/>
</dbReference>
<accession>C6PMW3</accession>
<proteinExistence type="inferred from homology"/>
<dbReference type="InterPro" id="IPR003593">
    <property type="entry name" value="AAA+_ATPase"/>
</dbReference>
<evidence type="ECO:0000256" key="2">
    <source>
        <dbReference type="ARBA" id="ARBA00022448"/>
    </source>
</evidence>
<dbReference type="PANTHER" id="PTHR43335">
    <property type="entry name" value="ABC TRANSPORTER, ATP-BINDING PROTEIN"/>
    <property type="match status" value="1"/>
</dbReference>
<dbReference type="InterPro" id="IPR003439">
    <property type="entry name" value="ABC_transporter-like_ATP-bd"/>
</dbReference>
<feature type="domain" description="ABC transporter" evidence="5">
    <location>
        <begin position="26"/>
        <end position="253"/>
    </location>
</feature>
<dbReference type="STRING" id="536227.Ccar_02680"/>
<keyword evidence="7" id="KW-1185">Reference proteome</keyword>
<evidence type="ECO:0000256" key="3">
    <source>
        <dbReference type="ARBA" id="ARBA00022741"/>
    </source>
</evidence>
<protein>
    <submittedName>
        <fullName evidence="6">ABC transporter related protein</fullName>
    </submittedName>
</protein>
<dbReference type="Gene3D" id="3.40.50.300">
    <property type="entry name" value="P-loop containing nucleotide triphosphate hydrolases"/>
    <property type="match status" value="1"/>
</dbReference>
<dbReference type="PROSITE" id="PS50893">
    <property type="entry name" value="ABC_TRANSPORTER_2"/>
    <property type="match status" value="1"/>
</dbReference>
<evidence type="ECO:0000256" key="1">
    <source>
        <dbReference type="ARBA" id="ARBA00005417"/>
    </source>
</evidence>
<dbReference type="SUPFAM" id="SSF52540">
    <property type="entry name" value="P-loop containing nucleoside triphosphate hydrolases"/>
    <property type="match status" value="1"/>
</dbReference>
<sequence>MKFKLGPLVYKHNLIEGGAGMSEKIIETANLTKKFKDFKAVNGINLTVKKGRVYGFLGPNGAGKSTTIRMLLGLIKPTKGQVKIFGMDLRKNRIDILRKVGSMVEAPSYYGNLTAYENLQVTAELLELDHKYIDEVLEVVKLTEWKNRQVNKFSLGMKQRLGIAQALISKPELLILDEPTNGLDPSGIHEIRGLIKELPKLYDMTVIISSHNLSEIELIADDIGIINRGNILFQGTLEELHAKSKGQICIGSKNLQGTMNTLNNYGCKFKLKDKDIFLKPEGREADDILKQLVLDDNKIFKFVEVQKSLEEIFLDLTEGGEIK</sequence>
<dbReference type="Pfam" id="PF00005">
    <property type="entry name" value="ABC_tran"/>
    <property type="match status" value="1"/>
</dbReference>
<gene>
    <name evidence="6" type="ORF">CcarbDRAFT_0130</name>
</gene>
<comment type="similarity">
    <text evidence="1">Belongs to the ABC transporter superfamily.</text>
</comment>